<proteinExistence type="predicted"/>
<comment type="caution">
    <text evidence="2">The sequence shown here is derived from an EMBL/GenBank/DDBJ whole genome shotgun (WGS) entry which is preliminary data.</text>
</comment>
<dbReference type="InterPro" id="IPR019861">
    <property type="entry name" value="PorP/SprF_Bacteroidetes"/>
</dbReference>
<evidence type="ECO:0000313" key="2">
    <source>
        <dbReference type="EMBL" id="PXX99064.1"/>
    </source>
</evidence>
<protein>
    <recommendedName>
        <fullName evidence="4">Type IX secretion system membrane protein PorP/SprF</fullName>
    </recommendedName>
</protein>
<organism evidence="2 3">
    <name type="scientific">Marinifilum breve</name>
    <dbReference type="NCBI Taxonomy" id="2184082"/>
    <lineage>
        <taxon>Bacteria</taxon>
        <taxon>Pseudomonadati</taxon>
        <taxon>Bacteroidota</taxon>
        <taxon>Bacteroidia</taxon>
        <taxon>Marinilabiliales</taxon>
        <taxon>Marinifilaceae</taxon>
    </lineage>
</organism>
<dbReference type="AlphaFoldDB" id="A0A2V3ZVT8"/>
<feature type="compositionally biased region" description="Basic residues" evidence="1">
    <location>
        <begin position="339"/>
        <end position="353"/>
    </location>
</feature>
<dbReference type="OrthoDB" id="626665at2"/>
<reference evidence="2 3" key="1">
    <citation type="submission" date="2018-05" db="EMBL/GenBank/DDBJ databases">
        <title>Marinifilum breve JC075T sp. nov., a marine bacterium isolated from Yongle Blue Hole in the South China Sea.</title>
        <authorList>
            <person name="Fu T."/>
        </authorList>
    </citation>
    <scope>NUCLEOTIDE SEQUENCE [LARGE SCALE GENOMIC DNA]</scope>
    <source>
        <strain evidence="2 3">JC075</strain>
    </source>
</reference>
<dbReference type="EMBL" id="QFLI01000006">
    <property type="protein sequence ID" value="PXX99064.1"/>
    <property type="molecule type" value="Genomic_DNA"/>
</dbReference>
<keyword evidence="3" id="KW-1185">Reference proteome</keyword>
<dbReference type="NCBIfam" id="TIGR03519">
    <property type="entry name" value="T9SS_PorP_fam"/>
    <property type="match status" value="1"/>
</dbReference>
<feature type="compositionally biased region" description="Basic and acidic residues" evidence="1">
    <location>
        <begin position="324"/>
        <end position="335"/>
    </location>
</feature>
<evidence type="ECO:0000256" key="1">
    <source>
        <dbReference type="SAM" id="MobiDB-lite"/>
    </source>
</evidence>
<evidence type="ECO:0008006" key="4">
    <source>
        <dbReference type="Google" id="ProtNLM"/>
    </source>
</evidence>
<dbReference type="Pfam" id="PF11751">
    <property type="entry name" value="PorP_SprF"/>
    <property type="match status" value="1"/>
</dbReference>
<feature type="region of interest" description="Disordered" evidence="1">
    <location>
        <begin position="324"/>
        <end position="353"/>
    </location>
</feature>
<evidence type="ECO:0000313" key="3">
    <source>
        <dbReference type="Proteomes" id="UP000248079"/>
    </source>
</evidence>
<accession>A0A2V3ZVT8</accession>
<gene>
    <name evidence="2" type="ORF">DF185_14385</name>
</gene>
<dbReference type="Proteomes" id="UP000248079">
    <property type="component" value="Unassembled WGS sequence"/>
</dbReference>
<dbReference type="RefSeq" id="WP_110361459.1">
    <property type="nucleotide sequence ID" value="NZ_QFLI01000006.1"/>
</dbReference>
<name>A0A2V3ZVT8_9BACT</name>
<sequence>MRRTLILLGILLLGIFQVKAQQLPLYSQYVENGFLLNPAMAGSRMYSPLRLSLRQQWAGVEGAPETQALSFNKNLGDKCTTCNVMGNPLARRNKQRGVGVGGYFFNDKYGAVSRTGLELSYAYHLQLNRRRYGKAGTKLSFGLGGVFYQYKFDGRDIPVNDPLYTGSDMVTYVPDANFGVYLYNDDYFIGFSAAHLFESSVKLGDNIYTDNIMMRHFYGTAGYTFHLMDLIDLEPSVIVRKTMNSDLYYDATLKLYINHFWMAASYRSNDQIVGMVGVSYNQYYIGYSYDHYTNNLIADSSDGTHEITLGINFDIPNKMKRESRMRERRAADRNFSKTKTQRHKRKSKNYIFF</sequence>